<sequence length="132" mass="15343">MDRSELQKCEIPSNDKWVVTQNHILTITAEEAKHVTGFGEGFKIWDLYFLQDMFHAVSTDKMYVIDVGWYPEGSPEGHYSLVLIERNPKENIYNWNEPLVEYETRSLDQLLSKIRDLMSDEQKIEAGTNEGS</sequence>
<proteinExistence type="predicted"/>
<dbReference type="RefSeq" id="WP_002645523.1">
    <property type="nucleotide sequence ID" value="NZ_CP042910.1"/>
</dbReference>
<dbReference type="Proteomes" id="UP000322887">
    <property type="component" value="Chromosome"/>
</dbReference>
<gene>
    <name evidence="1" type="ORF">GmarT_37400</name>
</gene>
<dbReference type="GeneID" id="98648238"/>
<keyword evidence="2" id="KW-1185">Reference proteome</keyword>
<protein>
    <submittedName>
        <fullName evidence="1">Uncharacterized protein</fullName>
    </submittedName>
</protein>
<evidence type="ECO:0000313" key="1">
    <source>
        <dbReference type="EMBL" id="QEG17856.1"/>
    </source>
</evidence>
<evidence type="ECO:0000313" key="2">
    <source>
        <dbReference type="Proteomes" id="UP000322887"/>
    </source>
</evidence>
<organism evidence="1 2">
    <name type="scientific">Gimesia maris</name>
    <dbReference type="NCBI Taxonomy" id="122"/>
    <lineage>
        <taxon>Bacteria</taxon>
        <taxon>Pseudomonadati</taxon>
        <taxon>Planctomycetota</taxon>
        <taxon>Planctomycetia</taxon>
        <taxon>Planctomycetales</taxon>
        <taxon>Planctomycetaceae</taxon>
        <taxon>Gimesia</taxon>
    </lineage>
</organism>
<reference evidence="1 2" key="1">
    <citation type="submission" date="2019-08" db="EMBL/GenBank/DDBJ databases">
        <title>Deep-cultivation of Planctomycetes and their phenomic and genomic characterization uncovers novel biology.</title>
        <authorList>
            <person name="Wiegand S."/>
            <person name="Jogler M."/>
            <person name="Boedeker C."/>
            <person name="Pinto D."/>
            <person name="Vollmers J."/>
            <person name="Rivas-Marin E."/>
            <person name="Kohn T."/>
            <person name="Peeters S.H."/>
            <person name="Heuer A."/>
            <person name="Rast P."/>
            <person name="Oberbeckmann S."/>
            <person name="Bunk B."/>
            <person name="Jeske O."/>
            <person name="Meyerdierks A."/>
            <person name="Storesund J.E."/>
            <person name="Kallscheuer N."/>
            <person name="Luecker S."/>
            <person name="Lage O.M."/>
            <person name="Pohl T."/>
            <person name="Merkel B.J."/>
            <person name="Hornburger P."/>
            <person name="Mueller R.-W."/>
            <person name="Bruemmer F."/>
            <person name="Labrenz M."/>
            <person name="Spormann A.M."/>
            <person name="Op den Camp H."/>
            <person name="Overmann J."/>
            <person name="Amann R."/>
            <person name="Jetten M.S.M."/>
            <person name="Mascher T."/>
            <person name="Medema M.H."/>
            <person name="Devos D.P."/>
            <person name="Kaster A.-K."/>
            <person name="Ovreas L."/>
            <person name="Rohde M."/>
            <person name="Galperin M.Y."/>
            <person name="Jogler C."/>
        </authorList>
    </citation>
    <scope>NUCLEOTIDE SEQUENCE [LARGE SCALE GENOMIC DNA]</scope>
    <source>
        <strain evidence="1 2">DSM 8797</strain>
    </source>
</reference>
<dbReference type="EMBL" id="CP042910">
    <property type="protein sequence ID" value="QEG17856.1"/>
    <property type="molecule type" value="Genomic_DNA"/>
</dbReference>
<name>A0ABX5YQB1_9PLAN</name>
<accession>A0ABX5YQB1</accession>